<dbReference type="Pfam" id="PF02517">
    <property type="entry name" value="Rce1-like"/>
    <property type="match status" value="1"/>
</dbReference>
<dbReference type="InterPro" id="IPR052710">
    <property type="entry name" value="CAAX_protease"/>
</dbReference>
<feature type="transmembrane region" description="Helical" evidence="1">
    <location>
        <begin position="119"/>
        <end position="139"/>
    </location>
</feature>
<gene>
    <name evidence="3" type="ORF">BHF68_00035</name>
</gene>
<keyword evidence="4" id="KW-1185">Reference proteome</keyword>
<feature type="transmembrane region" description="Helical" evidence="1">
    <location>
        <begin position="7"/>
        <end position="29"/>
    </location>
</feature>
<dbReference type="GO" id="GO:0080120">
    <property type="term" value="P:CAAX-box protein maturation"/>
    <property type="evidence" value="ECO:0007669"/>
    <property type="project" value="UniProtKB-ARBA"/>
</dbReference>
<dbReference type="AlphaFoldDB" id="A0A1E5G6E3"/>
<protein>
    <recommendedName>
        <fullName evidence="2">CAAX prenyl protease 2/Lysostaphin resistance protein A-like domain-containing protein</fullName>
    </recommendedName>
</protein>
<feature type="transmembrane region" description="Helical" evidence="1">
    <location>
        <begin position="80"/>
        <end position="99"/>
    </location>
</feature>
<evidence type="ECO:0000313" key="4">
    <source>
        <dbReference type="Proteomes" id="UP000094296"/>
    </source>
</evidence>
<feature type="transmembrane region" description="Helical" evidence="1">
    <location>
        <begin position="159"/>
        <end position="192"/>
    </location>
</feature>
<evidence type="ECO:0000259" key="2">
    <source>
        <dbReference type="Pfam" id="PF02517"/>
    </source>
</evidence>
<sequence length="219" mass="24874">MGWPQFLIFIGIYLGISFTIGIVVGIIGASNNIDIEQIFTGYQAGIIEFLVIMVALMFQKKIRRLVWESFSISPLKEMKTYGFMLGGFLIFYLTQYILIELVAIEDASQQPADLGFNNLSGFSLEYILFFVSIALLVPLYEEVLYRGVLHRFLEVRYNFWVGITISSLVFGLLHIGFPISATIMGIVMVVLFKMTKSIIPSILLHILWNTFAVIVWSTM</sequence>
<evidence type="ECO:0000256" key="1">
    <source>
        <dbReference type="SAM" id="Phobius"/>
    </source>
</evidence>
<feature type="domain" description="CAAX prenyl protease 2/Lysostaphin resistance protein A-like" evidence="2">
    <location>
        <begin position="126"/>
        <end position="211"/>
    </location>
</feature>
<feature type="transmembrane region" description="Helical" evidence="1">
    <location>
        <begin position="198"/>
        <end position="216"/>
    </location>
</feature>
<feature type="transmembrane region" description="Helical" evidence="1">
    <location>
        <begin position="41"/>
        <end position="59"/>
    </location>
</feature>
<comment type="caution">
    <text evidence="3">The sequence shown here is derived from an EMBL/GenBank/DDBJ whole genome shotgun (WGS) entry which is preliminary data.</text>
</comment>
<name>A0A1E5G6E3_9FIRM</name>
<dbReference type="GO" id="GO:0004175">
    <property type="term" value="F:endopeptidase activity"/>
    <property type="evidence" value="ECO:0007669"/>
    <property type="project" value="UniProtKB-ARBA"/>
</dbReference>
<reference evidence="3 4" key="1">
    <citation type="submission" date="2016-09" db="EMBL/GenBank/DDBJ databases">
        <title>Draft genome sequence for the type strain of Desulfuribacillus alkaliarsenatis AHT28, an obligately anaerobic, sulfidogenic bacterium isolated from Russian soda lake sediments.</title>
        <authorList>
            <person name="Abin C.A."/>
            <person name="Hollibaugh J.T."/>
        </authorList>
    </citation>
    <scope>NUCLEOTIDE SEQUENCE [LARGE SCALE GENOMIC DNA]</scope>
    <source>
        <strain evidence="3 4">AHT28</strain>
    </source>
</reference>
<keyword evidence="1" id="KW-0812">Transmembrane</keyword>
<keyword evidence="1" id="KW-1133">Transmembrane helix</keyword>
<dbReference type="InterPro" id="IPR003675">
    <property type="entry name" value="Rce1/LyrA-like_dom"/>
</dbReference>
<keyword evidence="1" id="KW-0472">Membrane</keyword>
<proteinExistence type="predicted"/>
<dbReference type="PANTHER" id="PTHR36435:SF1">
    <property type="entry name" value="CAAX AMINO TERMINAL PROTEASE FAMILY PROTEIN"/>
    <property type="match status" value="1"/>
</dbReference>
<evidence type="ECO:0000313" key="3">
    <source>
        <dbReference type="EMBL" id="OEF98746.1"/>
    </source>
</evidence>
<dbReference type="Proteomes" id="UP000094296">
    <property type="component" value="Unassembled WGS sequence"/>
</dbReference>
<dbReference type="STRING" id="766136.BHF68_00035"/>
<accession>A0A1E5G6E3</accession>
<dbReference type="EMBL" id="MIJE01000001">
    <property type="protein sequence ID" value="OEF98746.1"/>
    <property type="molecule type" value="Genomic_DNA"/>
</dbReference>
<dbReference type="PANTHER" id="PTHR36435">
    <property type="entry name" value="SLR1288 PROTEIN"/>
    <property type="match status" value="1"/>
</dbReference>
<organism evidence="3 4">
    <name type="scientific">Desulfuribacillus alkaliarsenatis</name>
    <dbReference type="NCBI Taxonomy" id="766136"/>
    <lineage>
        <taxon>Bacteria</taxon>
        <taxon>Bacillati</taxon>
        <taxon>Bacillota</taxon>
        <taxon>Desulfuribacillia</taxon>
        <taxon>Desulfuribacillales</taxon>
        <taxon>Desulfuribacillaceae</taxon>
        <taxon>Desulfuribacillus</taxon>
    </lineage>
</organism>